<dbReference type="Pfam" id="PF00106">
    <property type="entry name" value="adh_short"/>
    <property type="match status" value="1"/>
</dbReference>
<dbReference type="RefSeq" id="WP_221047590.1">
    <property type="nucleotide sequence ID" value="NZ_AP019782.1"/>
</dbReference>
<dbReference type="KEGG" id="moz:MoryE10_31030"/>
<dbReference type="EMBL" id="AP019782">
    <property type="protein sequence ID" value="BBL72497.1"/>
    <property type="molecule type" value="Genomic_DNA"/>
</dbReference>
<dbReference type="AlphaFoldDB" id="A0A8D4VSL2"/>
<protein>
    <submittedName>
        <fullName evidence="1">Gluconate 5-dehydrogenase</fullName>
    </submittedName>
</protein>
<dbReference type="Proteomes" id="UP000824988">
    <property type="component" value="Chromosome"/>
</dbReference>
<evidence type="ECO:0000313" key="2">
    <source>
        <dbReference type="Proteomes" id="UP000824988"/>
    </source>
</evidence>
<keyword evidence="2" id="KW-1185">Reference proteome</keyword>
<dbReference type="PANTHER" id="PTHR43431:SF7">
    <property type="entry name" value="OXIDOREDUCTASE, SHORT CHAIN DEHYDROGENASE_REDUCTASE FAMILY (AFU_ORTHOLOGUE AFUA_5G14000)"/>
    <property type="match status" value="1"/>
</dbReference>
<dbReference type="InterPro" id="IPR002347">
    <property type="entry name" value="SDR_fam"/>
</dbReference>
<organism evidence="1 2">
    <name type="scientific">Methylogaea oryzae</name>
    <dbReference type="NCBI Taxonomy" id="1295382"/>
    <lineage>
        <taxon>Bacteria</taxon>
        <taxon>Pseudomonadati</taxon>
        <taxon>Pseudomonadota</taxon>
        <taxon>Gammaproteobacteria</taxon>
        <taxon>Methylococcales</taxon>
        <taxon>Methylococcaceae</taxon>
        <taxon>Methylogaea</taxon>
    </lineage>
</organism>
<name>A0A8D4VSL2_9GAMM</name>
<sequence>MASKPPKTAVVLAAEPDCAVGSALARRFAAEGMHVYLAASDAGILQGVAEDIRRSGGTVIALTVNASSEDAVAQLLQRAAATGSLEIAAYTTSALVDPALLDAPGELLEQLWRRNVYGAFLLGREAAKMMLPDRRGTVLFAGAAAEPPVRPPFSPFAIAKSGLRALAQGMAKEFKPLGLHVLDAVLEGTDHGAVLPDGVDPHDLVDRCWAAHCQPAHEWSHEIRF</sequence>
<reference evidence="1" key="1">
    <citation type="submission" date="2019-06" db="EMBL/GenBank/DDBJ databases">
        <title>Complete genome sequence of Methylogaea oryzae strain JCM16910.</title>
        <authorList>
            <person name="Asakawa S."/>
        </authorList>
    </citation>
    <scope>NUCLEOTIDE SEQUENCE</scope>
    <source>
        <strain evidence="1">E10</strain>
    </source>
</reference>
<accession>A0A8D4VSL2</accession>
<evidence type="ECO:0000313" key="1">
    <source>
        <dbReference type="EMBL" id="BBL72497.1"/>
    </source>
</evidence>
<proteinExistence type="predicted"/>
<gene>
    <name evidence="1" type="ORF">MoryE10_31030</name>
</gene>
<dbReference type="PANTHER" id="PTHR43431">
    <property type="entry name" value="OXIDOREDUCTASE, SHORT CHAIN DEHYDROGENASE/REDUCTASE FAMILY (AFU_ORTHOLOGUE AFUA_5G14000)"/>
    <property type="match status" value="1"/>
</dbReference>